<evidence type="ECO:0000259" key="8">
    <source>
        <dbReference type="SMART" id="SM00849"/>
    </source>
</evidence>
<keyword evidence="5 7" id="KW-0472">Membrane</keyword>
<feature type="transmembrane region" description="Helical" evidence="7">
    <location>
        <begin position="245"/>
        <end position="266"/>
    </location>
</feature>
<dbReference type="InterPro" id="IPR001279">
    <property type="entry name" value="Metallo-B-lactamas"/>
</dbReference>
<accession>A0A1Q9LTL0</accession>
<dbReference type="AlphaFoldDB" id="A0A1Q9LTL0"/>
<keyword evidence="10" id="KW-1185">Reference proteome</keyword>
<feature type="transmembrane region" description="Helical" evidence="7">
    <location>
        <begin position="273"/>
        <end position="289"/>
    </location>
</feature>
<dbReference type="InterPro" id="IPR004477">
    <property type="entry name" value="ComEC_N"/>
</dbReference>
<dbReference type="STRING" id="1193682.BJP25_06280"/>
<evidence type="ECO:0000256" key="4">
    <source>
        <dbReference type="ARBA" id="ARBA00022989"/>
    </source>
</evidence>
<feature type="transmembrane region" description="Helical" evidence="7">
    <location>
        <begin position="26"/>
        <end position="57"/>
    </location>
</feature>
<dbReference type="SMART" id="SM00849">
    <property type="entry name" value="Lactamase_B"/>
    <property type="match status" value="1"/>
</dbReference>
<dbReference type="Pfam" id="PF00753">
    <property type="entry name" value="Lactamase_B"/>
    <property type="match status" value="1"/>
</dbReference>
<reference evidence="9 10" key="1">
    <citation type="submission" date="2016-10" db="EMBL/GenBank/DDBJ databases">
        <title>The Draft Genome Sequence of Actinokineospora bangkokensis 44EHWT reveals the biosynthetic pathway of antifungal compounds Thailandins with unusual extender unit butylmalonyl-CoA.</title>
        <authorList>
            <person name="Greule A."/>
            <person name="Intra B."/>
            <person name="Flemming S."/>
            <person name="Rommel M.G."/>
            <person name="Panbangred W."/>
            <person name="Bechthold A."/>
        </authorList>
    </citation>
    <scope>NUCLEOTIDE SEQUENCE [LARGE SCALE GENOMIC DNA]</scope>
    <source>
        <strain evidence="9 10">44EHW</strain>
    </source>
</reference>
<proteinExistence type="predicted"/>
<dbReference type="Pfam" id="PF03772">
    <property type="entry name" value="Competence"/>
    <property type="match status" value="1"/>
</dbReference>
<dbReference type="PANTHER" id="PTHR30619:SF1">
    <property type="entry name" value="RECOMBINATION PROTEIN 2"/>
    <property type="match status" value="1"/>
</dbReference>
<sequence>MRTVLAAQDDDLEPVAHDWRLVPGALVVWAAALAGLLLHWALGLLIGSVAVLLGMFLLRRGLRVWPLVVAGVLAVWPVTTAIHSAAADPLRAEAGKQGTREFDLVVAERPRPVRSAGFGATPTGVRSVVIPADTVGDSRVLVLAPVAGWSEVLPGQPVRARGTLAPAEPGTLTVAVLRVRGPPVSVGDPPGHQVVARDLRNGLREVAGVLDPDAAGLLPALVDGDTDALSEVVEDQFRVAGMSHLLAVSGANLAIVCVAVLSLLRLAQCGPRGSAVGAGVALVGFVVLVGPEPSVLRAGVMGAVGLLALALGRERSAVPALAATVLLLVVVDPGLAVAPGFALSVLATAALVLLVPRWVERMTRARVPRLVAEALAVPAAAHLATAPVVAGMNGQISLVAVVANLVAAPVVAPVTVLGVLAAVLAPVWGWAAEACVRLAGPEVDWLIRVARWAADVPWASIAWPTGWSGGALAVGVLVVLAVALRGWGQVVAIGLVAVLLVLVPVRVLAPGWPPDGWAVVACGVGQGDAIVLATGVPGRAVLVDTGPESAPVDACLDRLGVDRVPLLVLSHLHADHVGGLAGVLAGRSVGGIGVGAGRAPAWAWEQVQEEAGRAGVPLLRLSPGQRLTWPGLAIEVLAPEQGESGPEPEGTEINNRSVVLRAETAAGRVLLTGDVELDAQADLLTSGTDLAADIIKVPHHGSGYTSPEFLAAVGARVALVSVGADNRYGHPSPRTLDVLARMRALVVRTDRDGDSAVVPDGGQPAVVRRGGERSPPG</sequence>
<evidence type="ECO:0000256" key="1">
    <source>
        <dbReference type="ARBA" id="ARBA00004651"/>
    </source>
</evidence>
<evidence type="ECO:0000256" key="5">
    <source>
        <dbReference type="ARBA" id="ARBA00023136"/>
    </source>
</evidence>
<evidence type="ECO:0000313" key="9">
    <source>
        <dbReference type="EMBL" id="OLR95360.1"/>
    </source>
</evidence>
<feature type="domain" description="Metallo-beta-lactamase" evidence="8">
    <location>
        <begin position="526"/>
        <end position="725"/>
    </location>
</feature>
<dbReference type="EMBL" id="MKQR01000002">
    <property type="protein sequence ID" value="OLR95360.1"/>
    <property type="molecule type" value="Genomic_DNA"/>
</dbReference>
<protein>
    <submittedName>
        <fullName evidence="9">Competence protein ComEC</fullName>
    </submittedName>
</protein>
<gene>
    <name evidence="9" type="ORF">BJP25_06280</name>
</gene>
<name>A0A1Q9LTL0_9PSEU</name>
<evidence type="ECO:0000256" key="2">
    <source>
        <dbReference type="ARBA" id="ARBA00022475"/>
    </source>
</evidence>
<dbReference type="RefSeq" id="WP_075972799.1">
    <property type="nucleotide sequence ID" value="NZ_MKQR01000002.1"/>
</dbReference>
<feature type="transmembrane region" description="Helical" evidence="7">
    <location>
        <begin position="490"/>
        <end position="509"/>
    </location>
</feature>
<feature type="transmembrane region" description="Helical" evidence="7">
    <location>
        <begin position="396"/>
        <end position="424"/>
    </location>
</feature>
<dbReference type="SUPFAM" id="SSF56281">
    <property type="entry name" value="Metallo-hydrolase/oxidoreductase"/>
    <property type="match status" value="1"/>
</dbReference>
<feature type="transmembrane region" description="Helical" evidence="7">
    <location>
        <begin position="64"/>
        <end position="86"/>
    </location>
</feature>
<organism evidence="9 10">
    <name type="scientific">Actinokineospora bangkokensis</name>
    <dbReference type="NCBI Taxonomy" id="1193682"/>
    <lineage>
        <taxon>Bacteria</taxon>
        <taxon>Bacillati</taxon>
        <taxon>Actinomycetota</taxon>
        <taxon>Actinomycetes</taxon>
        <taxon>Pseudonocardiales</taxon>
        <taxon>Pseudonocardiaceae</taxon>
        <taxon>Actinokineospora</taxon>
    </lineage>
</organism>
<comment type="subcellular location">
    <subcellularLocation>
        <location evidence="1">Cell membrane</location>
        <topology evidence="1">Multi-pass membrane protein</topology>
    </subcellularLocation>
</comment>
<evidence type="ECO:0000256" key="7">
    <source>
        <dbReference type="SAM" id="Phobius"/>
    </source>
</evidence>
<feature type="transmembrane region" description="Helical" evidence="7">
    <location>
        <begin position="341"/>
        <end position="359"/>
    </location>
</feature>
<dbReference type="Proteomes" id="UP000186040">
    <property type="component" value="Unassembled WGS sequence"/>
</dbReference>
<dbReference type="CDD" id="cd07731">
    <property type="entry name" value="ComA-like_MBL-fold"/>
    <property type="match status" value="1"/>
</dbReference>
<evidence type="ECO:0000256" key="3">
    <source>
        <dbReference type="ARBA" id="ARBA00022692"/>
    </source>
</evidence>
<feature type="transmembrane region" description="Helical" evidence="7">
    <location>
        <begin position="461"/>
        <end position="484"/>
    </location>
</feature>
<dbReference type="GO" id="GO:0005886">
    <property type="term" value="C:plasma membrane"/>
    <property type="evidence" value="ECO:0007669"/>
    <property type="project" value="UniProtKB-SubCell"/>
</dbReference>
<dbReference type="InterPro" id="IPR036866">
    <property type="entry name" value="RibonucZ/Hydroxyglut_hydro"/>
</dbReference>
<keyword evidence="3 7" id="KW-0812">Transmembrane</keyword>
<keyword evidence="2" id="KW-1003">Cell membrane</keyword>
<dbReference type="InterPro" id="IPR052159">
    <property type="entry name" value="Competence_DNA_uptake"/>
</dbReference>
<evidence type="ECO:0000256" key="6">
    <source>
        <dbReference type="SAM" id="MobiDB-lite"/>
    </source>
</evidence>
<dbReference type="Gene3D" id="3.60.15.10">
    <property type="entry name" value="Ribonuclease Z/Hydroxyacylglutathione hydrolase-like"/>
    <property type="match status" value="1"/>
</dbReference>
<dbReference type="InterPro" id="IPR035681">
    <property type="entry name" value="ComA-like_MBL"/>
</dbReference>
<comment type="caution">
    <text evidence="9">The sequence shown here is derived from an EMBL/GenBank/DDBJ whole genome shotgun (WGS) entry which is preliminary data.</text>
</comment>
<dbReference type="PANTHER" id="PTHR30619">
    <property type="entry name" value="DNA INTERNALIZATION/COMPETENCE PROTEIN COMEC/REC2"/>
    <property type="match status" value="1"/>
</dbReference>
<keyword evidence="4 7" id="KW-1133">Transmembrane helix</keyword>
<dbReference type="NCBIfam" id="TIGR00360">
    <property type="entry name" value="ComEC_N-term"/>
    <property type="match status" value="1"/>
</dbReference>
<evidence type="ECO:0000313" key="10">
    <source>
        <dbReference type="Proteomes" id="UP000186040"/>
    </source>
</evidence>
<feature type="region of interest" description="Disordered" evidence="6">
    <location>
        <begin position="753"/>
        <end position="777"/>
    </location>
</feature>